<dbReference type="eggNOG" id="ENOG502RWXG">
    <property type="taxonomic scope" value="Eukaryota"/>
</dbReference>
<comment type="caution">
    <text evidence="2">The sequence shown here is derived from an EMBL/GenBank/DDBJ whole genome shotgun (WGS) entry which is preliminary data.</text>
</comment>
<name>K0R8A4_THAOC</name>
<evidence type="ECO:0000313" key="3">
    <source>
        <dbReference type="Proteomes" id="UP000266841"/>
    </source>
</evidence>
<sequence>MNSSTSRLPLLRRISLLFSLATLSFYVGFHSTPPATNDRDLIDLQQLLHRCGSQDALLLFQSSEACPGDKCPDAEMSPPLIANVTDALENCDTLNVQWTHNPTPTTLCQVYIPQDGLPTYHVSRWLRLAAEGPLDRSKNLRHVAVMTNPRGINRHNVPRMQLIRKHWQSLLIFLEHLDDVLDDVRKIIDERLAKLTAISNRHQPIIAMTVNKGQSQLLANFLCAARSKNLDVSRILVFVTDAESEAIVRNLISDDHSSPMVYFDRYNFESVPLGGDNETYGDATFTAMMWVKILSVLYISLLGHDIMFQVWGEIAFFMARISLTRCAQGRGHCLGR</sequence>
<dbReference type="EMBL" id="AGNL01045939">
    <property type="protein sequence ID" value="EJK48369.1"/>
    <property type="molecule type" value="Genomic_DNA"/>
</dbReference>
<gene>
    <name evidence="2" type="ORF">THAOC_32844</name>
</gene>
<keyword evidence="1" id="KW-0732">Signal</keyword>
<evidence type="ECO:0000313" key="2">
    <source>
        <dbReference type="EMBL" id="EJK48369.1"/>
    </source>
</evidence>
<organism evidence="2 3">
    <name type="scientific">Thalassiosira oceanica</name>
    <name type="common">Marine diatom</name>
    <dbReference type="NCBI Taxonomy" id="159749"/>
    <lineage>
        <taxon>Eukaryota</taxon>
        <taxon>Sar</taxon>
        <taxon>Stramenopiles</taxon>
        <taxon>Ochrophyta</taxon>
        <taxon>Bacillariophyta</taxon>
        <taxon>Coscinodiscophyceae</taxon>
        <taxon>Thalassiosirophycidae</taxon>
        <taxon>Thalassiosirales</taxon>
        <taxon>Thalassiosiraceae</taxon>
        <taxon>Thalassiosira</taxon>
    </lineage>
</organism>
<evidence type="ECO:0008006" key="4">
    <source>
        <dbReference type="Google" id="ProtNLM"/>
    </source>
</evidence>
<dbReference type="OrthoDB" id="540503at2759"/>
<dbReference type="Proteomes" id="UP000266841">
    <property type="component" value="Unassembled WGS sequence"/>
</dbReference>
<evidence type="ECO:0000256" key="1">
    <source>
        <dbReference type="SAM" id="SignalP"/>
    </source>
</evidence>
<protein>
    <recommendedName>
        <fullName evidence="4">Nucleotide-diphospho-sugar transferase domain-containing protein</fullName>
    </recommendedName>
</protein>
<accession>K0R8A4</accession>
<dbReference type="AlphaFoldDB" id="K0R8A4"/>
<proteinExistence type="predicted"/>
<feature type="chain" id="PRO_5003836742" description="Nucleotide-diphospho-sugar transferase domain-containing protein" evidence="1">
    <location>
        <begin position="32"/>
        <end position="336"/>
    </location>
</feature>
<keyword evidence="3" id="KW-1185">Reference proteome</keyword>
<reference evidence="2 3" key="1">
    <citation type="journal article" date="2012" name="Genome Biol.">
        <title>Genome and low-iron response of an oceanic diatom adapted to chronic iron limitation.</title>
        <authorList>
            <person name="Lommer M."/>
            <person name="Specht M."/>
            <person name="Roy A.S."/>
            <person name="Kraemer L."/>
            <person name="Andreson R."/>
            <person name="Gutowska M.A."/>
            <person name="Wolf J."/>
            <person name="Bergner S.V."/>
            <person name="Schilhabel M.B."/>
            <person name="Klostermeier U.C."/>
            <person name="Beiko R.G."/>
            <person name="Rosenstiel P."/>
            <person name="Hippler M."/>
            <person name="Laroche J."/>
        </authorList>
    </citation>
    <scope>NUCLEOTIDE SEQUENCE [LARGE SCALE GENOMIC DNA]</scope>
    <source>
        <strain evidence="2 3">CCMP1005</strain>
    </source>
</reference>
<feature type="signal peptide" evidence="1">
    <location>
        <begin position="1"/>
        <end position="31"/>
    </location>
</feature>